<keyword evidence="2" id="KW-1185">Reference proteome</keyword>
<name>A0ABQ2D3K2_9DEIO</name>
<protein>
    <submittedName>
        <fullName evidence="1">Uncharacterized protein</fullName>
    </submittedName>
</protein>
<reference evidence="2" key="1">
    <citation type="journal article" date="2019" name="Int. J. Syst. Evol. Microbiol.">
        <title>The Global Catalogue of Microorganisms (GCM) 10K type strain sequencing project: providing services to taxonomists for standard genome sequencing and annotation.</title>
        <authorList>
            <consortium name="The Broad Institute Genomics Platform"/>
            <consortium name="The Broad Institute Genome Sequencing Center for Infectious Disease"/>
            <person name="Wu L."/>
            <person name="Ma J."/>
        </authorList>
    </citation>
    <scope>NUCLEOTIDE SEQUENCE [LARGE SCALE GENOMIC DNA]</scope>
    <source>
        <strain evidence="2">JCM 14370</strain>
    </source>
</reference>
<sequence length="87" mass="10001">MLSEEVRDFIMVVTVEGEVATLPLHQIDRVQAHMQRHPLAVVVMKDPQRTLVIQETAERFLERCQKLHRALVERDLAGINRHLAPAV</sequence>
<dbReference type="RefSeq" id="WP_189004493.1">
    <property type="nucleotide sequence ID" value="NZ_BMOD01000014.1"/>
</dbReference>
<evidence type="ECO:0000313" key="1">
    <source>
        <dbReference type="EMBL" id="GGJ44779.1"/>
    </source>
</evidence>
<comment type="caution">
    <text evidence="1">The sequence shown here is derived from an EMBL/GenBank/DDBJ whole genome shotgun (WGS) entry which is preliminary data.</text>
</comment>
<dbReference type="Proteomes" id="UP000632222">
    <property type="component" value="Unassembled WGS sequence"/>
</dbReference>
<organism evidence="1 2">
    <name type="scientific">Deinococcus roseus</name>
    <dbReference type="NCBI Taxonomy" id="392414"/>
    <lineage>
        <taxon>Bacteria</taxon>
        <taxon>Thermotogati</taxon>
        <taxon>Deinococcota</taxon>
        <taxon>Deinococci</taxon>
        <taxon>Deinococcales</taxon>
        <taxon>Deinococcaceae</taxon>
        <taxon>Deinococcus</taxon>
    </lineage>
</organism>
<proteinExistence type="predicted"/>
<dbReference type="EMBL" id="BMOD01000014">
    <property type="protein sequence ID" value="GGJ44779.1"/>
    <property type="molecule type" value="Genomic_DNA"/>
</dbReference>
<gene>
    <name evidence="1" type="ORF">GCM10008938_33740</name>
</gene>
<accession>A0ABQ2D3K2</accession>
<evidence type="ECO:0000313" key="2">
    <source>
        <dbReference type="Proteomes" id="UP000632222"/>
    </source>
</evidence>